<proteinExistence type="predicted"/>
<protein>
    <submittedName>
        <fullName evidence="3">Lebercilin domain-containing protein</fullName>
    </submittedName>
</protein>
<keyword evidence="1" id="KW-0175">Coiled coil</keyword>
<evidence type="ECO:0000313" key="3">
    <source>
        <dbReference type="WBParaSite" id="ALUE_0000631301-mRNA-1"/>
    </source>
</evidence>
<evidence type="ECO:0000256" key="1">
    <source>
        <dbReference type="SAM" id="Coils"/>
    </source>
</evidence>
<name>A0A9J2PA79_ASCLU</name>
<evidence type="ECO:0000313" key="2">
    <source>
        <dbReference type="Proteomes" id="UP000036681"/>
    </source>
</evidence>
<keyword evidence="2" id="KW-1185">Reference proteome</keyword>
<sequence>MVDTRRSSTNCTSGLKRAHLNNGFRSSMTRAERFSAGTNHGNERLQNSIDRAEELTTQTLPLFPSTSANAINRRELLKRVYGSNSANASIKSDARLMIRPSAMTLLPLNLNRNLHNRELSAFVVRDHYGRSPSREQVDDLKQELHNLKRNYAIILKENSVLKTRLKRCANELAKKEQQLQSVLLEQSRILTNEEQQAVINSMKQKIIKYEALIRDKSDEINRLKDDRKAMQISDLREQIASLDNERARLEKCINSAAPLSR</sequence>
<dbReference type="Gene3D" id="1.10.287.1490">
    <property type="match status" value="1"/>
</dbReference>
<dbReference type="Proteomes" id="UP000036681">
    <property type="component" value="Unplaced"/>
</dbReference>
<accession>A0A9J2PA79</accession>
<organism evidence="2 3">
    <name type="scientific">Ascaris lumbricoides</name>
    <name type="common">Giant roundworm</name>
    <dbReference type="NCBI Taxonomy" id="6252"/>
    <lineage>
        <taxon>Eukaryota</taxon>
        <taxon>Metazoa</taxon>
        <taxon>Ecdysozoa</taxon>
        <taxon>Nematoda</taxon>
        <taxon>Chromadorea</taxon>
        <taxon>Rhabditida</taxon>
        <taxon>Spirurina</taxon>
        <taxon>Ascaridomorpha</taxon>
        <taxon>Ascaridoidea</taxon>
        <taxon>Ascarididae</taxon>
        <taxon>Ascaris</taxon>
    </lineage>
</organism>
<reference evidence="3" key="1">
    <citation type="submission" date="2023-03" db="UniProtKB">
        <authorList>
            <consortium name="WormBaseParasite"/>
        </authorList>
    </citation>
    <scope>IDENTIFICATION</scope>
</reference>
<dbReference type="WBParaSite" id="ALUE_0000631301-mRNA-1">
    <property type="protein sequence ID" value="ALUE_0000631301-mRNA-1"/>
    <property type="gene ID" value="ALUE_0000631301"/>
</dbReference>
<dbReference type="AlphaFoldDB" id="A0A9J2PA79"/>
<feature type="coiled-coil region" evidence="1">
    <location>
        <begin position="130"/>
        <end position="252"/>
    </location>
</feature>